<accession>A0ABS7KF59</accession>
<protein>
    <recommendedName>
        <fullName evidence="3">Nuclease SbcCD subunit C</fullName>
    </recommendedName>
</protein>
<dbReference type="InterPro" id="IPR038729">
    <property type="entry name" value="Rad50/SbcC_AAA"/>
</dbReference>
<dbReference type="InterPro" id="IPR027417">
    <property type="entry name" value="P-loop_NTPase"/>
</dbReference>
<feature type="coiled-coil region" evidence="4">
    <location>
        <begin position="287"/>
        <end position="340"/>
    </location>
</feature>
<dbReference type="Proteomes" id="UP000706031">
    <property type="component" value="Unassembled WGS sequence"/>
</dbReference>
<evidence type="ECO:0000313" key="6">
    <source>
        <dbReference type="EMBL" id="MBY0202731.1"/>
    </source>
</evidence>
<comment type="similarity">
    <text evidence="1">Belongs to the SMC family. SbcC subfamily.</text>
</comment>
<reference evidence="6 7" key="1">
    <citation type="submission" date="2020-08" db="EMBL/GenBank/DDBJ databases">
        <title>Fungal Genomes of the International Space Station.</title>
        <authorList>
            <person name="Seuylemezian A."/>
            <person name="Singh N.K."/>
            <person name="Wood J."/>
            <person name="Venkateswaran K."/>
        </authorList>
    </citation>
    <scope>NUCLEOTIDE SEQUENCE [LARGE SCALE GENOMIC DNA]</scope>
    <source>
        <strain evidence="6 7">S/N-304-OC-R4</strain>
    </source>
</reference>
<proteinExistence type="inferred from homology"/>
<dbReference type="Pfam" id="PF13476">
    <property type="entry name" value="AAA_23"/>
    <property type="match status" value="1"/>
</dbReference>
<dbReference type="Gene3D" id="3.40.50.300">
    <property type="entry name" value="P-loop containing nucleotide triphosphate hydrolases"/>
    <property type="match status" value="2"/>
</dbReference>
<evidence type="ECO:0000256" key="3">
    <source>
        <dbReference type="ARBA" id="ARBA00013368"/>
    </source>
</evidence>
<feature type="coiled-coil region" evidence="4">
    <location>
        <begin position="513"/>
        <end position="547"/>
    </location>
</feature>
<comment type="caution">
    <text evidence="6">The sequence shown here is derived from an EMBL/GenBank/DDBJ whole genome shotgun (WGS) entry which is preliminary data.</text>
</comment>
<evidence type="ECO:0000256" key="2">
    <source>
        <dbReference type="ARBA" id="ARBA00011322"/>
    </source>
</evidence>
<evidence type="ECO:0000256" key="1">
    <source>
        <dbReference type="ARBA" id="ARBA00006930"/>
    </source>
</evidence>
<gene>
    <name evidence="6" type="ORF">H7T88_05800</name>
</gene>
<feature type="coiled-coil region" evidence="4">
    <location>
        <begin position="198"/>
        <end position="232"/>
    </location>
</feature>
<dbReference type="PANTHER" id="PTHR32114">
    <property type="entry name" value="ABC TRANSPORTER ABCH.3"/>
    <property type="match status" value="1"/>
</dbReference>
<dbReference type="SUPFAM" id="SSF52540">
    <property type="entry name" value="P-loop containing nucleoside triphosphate hydrolases"/>
    <property type="match status" value="1"/>
</dbReference>
<name>A0ABS7KF59_9BACL</name>
<evidence type="ECO:0000256" key="4">
    <source>
        <dbReference type="SAM" id="Coils"/>
    </source>
</evidence>
<keyword evidence="7" id="KW-1185">Reference proteome</keyword>
<evidence type="ECO:0000313" key="7">
    <source>
        <dbReference type="Proteomes" id="UP000706031"/>
    </source>
</evidence>
<keyword evidence="4" id="KW-0175">Coiled coil</keyword>
<dbReference type="PANTHER" id="PTHR32114:SF2">
    <property type="entry name" value="ABC TRANSPORTER ABCH.3"/>
    <property type="match status" value="1"/>
</dbReference>
<organism evidence="6 7">
    <name type="scientific">Paenibacillus cucumis</name>
    <name type="common">ex Kampfer et al. 2016</name>
    <dbReference type="NCBI Taxonomy" id="1776858"/>
    <lineage>
        <taxon>Bacteria</taxon>
        <taxon>Bacillati</taxon>
        <taxon>Bacillota</taxon>
        <taxon>Bacilli</taxon>
        <taxon>Bacillales</taxon>
        <taxon>Paenibacillaceae</taxon>
        <taxon>Paenibacillus</taxon>
    </lineage>
</organism>
<comment type="subunit">
    <text evidence="2">Heterodimer of SbcC and SbcD.</text>
</comment>
<sequence>MNNYYISRIYFENFKSVDMARIDFEGKNLMVLDGPNGFGKTTIFDAIELVLTGKIRRIQSNKIASTNRKYSDHLLSKNQGKPTIIKIEFISNEDKNKSIVLARVLVSNIISSTQKRPGEFGNLKLYILNDFDEDPLLGNAVDSKELIKLFGIENINDSFMMYNYVEQEESGHFFKQNEKDRMNSVSKLFNIEKEIFQKEYIEKLKNKLVRERNALERKIQEETLKYNDVNKQSIGEISYEPLIQDKEIEINWDREIIPNISRELKEEYLSELDQLLLFVENLADFKIEKKNIEIEKLSNQTEKLKAIILLGNFHDKFKDLEKKHNEQKELQKNLDILRNREILVKDLNLVIINTRMETDSYNELLSKIKRLKTMQNSTNNMSKIIEQLNNSRLNLQAIFQKLIDENPSDSISCPLCGHEKEDMAQLLTDIELKTTALTLELDETSKQVKKELNIIYDNSLNKVIQEIQFELENSKSIETDFMEQLKSYINVINDFNKAKEWFVINDIDLKRHINSEEHAIQNLDERANKLSEEIKSKRKNVSELCKDNMQLFSRLYIDRFNKKHSIIQNISIESINKKKNYIEYQYYLQMNEVHRNLKKMKDKFRDINKLCQSTTRILEVYNKNINIYRRKMIMEVEIPFYIYCGKIIQTHQRGIGVFIKEESNSNEDIGAQLKSINFVPPGKTDHDIVHSFSSGQLSSTVIAFTLALNKVYSNQKITTLLIDDPVQTMDEMNMVSLVDLLRNDFNDRQIILSTHEEKVSLYLRYKFFKYGYSVGNVNVKNELYENI</sequence>
<evidence type="ECO:0000259" key="5">
    <source>
        <dbReference type="Pfam" id="PF13476"/>
    </source>
</evidence>
<dbReference type="EMBL" id="JACLIC010000009">
    <property type="protein sequence ID" value="MBY0202731.1"/>
    <property type="molecule type" value="Genomic_DNA"/>
</dbReference>
<feature type="domain" description="Rad50/SbcC-type AAA" evidence="5">
    <location>
        <begin position="8"/>
        <end position="231"/>
    </location>
</feature>